<dbReference type="InterPro" id="IPR013083">
    <property type="entry name" value="Znf_RING/FYVE/PHD"/>
</dbReference>
<evidence type="ECO:0000313" key="7">
    <source>
        <dbReference type="EMBL" id="KAJ3708856.1"/>
    </source>
</evidence>
<name>A0AAD6A343_9POAL</name>
<dbReference type="AlphaFoldDB" id="A0AAD6A343"/>
<dbReference type="PANTHER" id="PTHR42647:SF72">
    <property type="entry name" value="EF-HAND CALCIUM-BINDING DOMAIN-CONTAINING PROTEIN 4A"/>
    <property type="match status" value="1"/>
</dbReference>
<evidence type="ECO:0000256" key="2">
    <source>
        <dbReference type="ARBA" id="ARBA00022771"/>
    </source>
</evidence>
<sequence length="322" mass="36518">MKRGRETERDGVVECPDCVPGLFNSPIDCNCNCKLLRKSKHSKMLGGESPNSFYRTPLDLNLYQLFDFNDDASLWSDKQQAISHEPDNSDLCSLSLGIPGSHWLDCSLKLDYLKWDHNSNPADVSTSLSLSLPEDNHDGLYGTASTRWEIFSVYNDLRAEITQQEEEELYRELQKIREPQAISLANSIGELCKRKIIQKNRELEEMHAKNRELMERVNAEACETARWQFQAWQSQIEVRALQTQLEGPREECGENENDAASCVGDGVEGDMVARCRICKTEEAKILHLPCRHLSVCGRCDQSIDACPICLSSKTQSIEVIFP</sequence>
<keyword evidence="5" id="KW-0175">Coiled coil</keyword>
<dbReference type="InterPro" id="IPR001841">
    <property type="entry name" value="Znf_RING"/>
</dbReference>
<reference evidence="7 8" key="1">
    <citation type="journal article" date="2022" name="Cell">
        <title>Repeat-based holocentromeres influence genome architecture and karyotype evolution.</title>
        <authorList>
            <person name="Hofstatter P.G."/>
            <person name="Thangavel G."/>
            <person name="Lux T."/>
            <person name="Neumann P."/>
            <person name="Vondrak T."/>
            <person name="Novak P."/>
            <person name="Zhang M."/>
            <person name="Costa L."/>
            <person name="Castellani M."/>
            <person name="Scott A."/>
            <person name="Toegelov H."/>
            <person name="Fuchs J."/>
            <person name="Mata-Sucre Y."/>
            <person name="Dias Y."/>
            <person name="Vanzela A.L.L."/>
            <person name="Huettel B."/>
            <person name="Almeida C.C.S."/>
            <person name="Simkova H."/>
            <person name="Souza G."/>
            <person name="Pedrosa-Harand A."/>
            <person name="Macas J."/>
            <person name="Mayer K.F.X."/>
            <person name="Houben A."/>
            <person name="Marques A."/>
        </authorList>
    </citation>
    <scope>NUCLEOTIDE SEQUENCE [LARGE SCALE GENOMIC DNA]</scope>
    <source>
        <strain evidence="7">RhyTen1mFocal</strain>
    </source>
</reference>
<keyword evidence="8" id="KW-1185">Reference proteome</keyword>
<dbReference type="GO" id="GO:0008270">
    <property type="term" value="F:zinc ion binding"/>
    <property type="evidence" value="ECO:0007669"/>
    <property type="project" value="UniProtKB-KW"/>
</dbReference>
<dbReference type="PANTHER" id="PTHR42647">
    <property type="entry name" value="SBP (S-RIBONUCLEASE BINDING PROTEIN) FAMILY PROTEIN"/>
    <property type="match status" value="1"/>
</dbReference>
<evidence type="ECO:0000259" key="6">
    <source>
        <dbReference type="PROSITE" id="PS50089"/>
    </source>
</evidence>
<organism evidence="7 8">
    <name type="scientific">Rhynchospora tenuis</name>
    <dbReference type="NCBI Taxonomy" id="198213"/>
    <lineage>
        <taxon>Eukaryota</taxon>
        <taxon>Viridiplantae</taxon>
        <taxon>Streptophyta</taxon>
        <taxon>Embryophyta</taxon>
        <taxon>Tracheophyta</taxon>
        <taxon>Spermatophyta</taxon>
        <taxon>Magnoliopsida</taxon>
        <taxon>Liliopsida</taxon>
        <taxon>Poales</taxon>
        <taxon>Cyperaceae</taxon>
        <taxon>Cyperoideae</taxon>
        <taxon>Rhynchosporeae</taxon>
        <taxon>Rhynchospora</taxon>
    </lineage>
</organism>
<dbReference type="PROSITE" id="PS50089">
    <property type="entry name" value="ZF_RING_2"/>
    <property type="match status" value="1"/>
</dbReference>
<proteinExistence type="predicted"/>
<keyword evidence="1" id="KW-0479">Metal-binding</keyword>
<accession>A0AAD6A343</accession>
<feature type="domain" description="RING-type" evidence="6">
    <location>
        <begin position="275"/>
        <end position="309"/>
    </location>
</feature>
<dbReference type="Gene3D" id="3.30.40.10">
    <property type="entry name" value="Zinc/RING finger domain, C3HC4 (zinc finger)"/>
    <property type="match status" value="1"/>
</dbReference>
<evidence type="ECO:0000256" key="1">
    <source>
        <dbReference type="ARBA" id="ARBA00022723"/>
    </source>
</evidence>
<dbReference type="EMBL" id="JAMRDG010000001">
    <property type="protein sequence ID" value="KAJ3708856.1"/>
    <property type="molecule type" value="Genomic_DNA"/>
</dbReference>
<dbReference type="Pfam" id="PF13920">
    <property type="entry name" value="zf-C3HC4_3"/>
    <property type="match status" value="1"/>
</dbReference>
<gene>
    <name evidence="7" type="ORF">LUZ61_012561</name>
</gene>
<keyword evidence="3" id="KW-0862">Zinc</keyword>
<protein>
    <recommendedName>
        <fullName evidence="6">RING-type domain-containing protein</fullName>
    </recommendedName>
</protein>
<comment type="caution">
    <text evidence="7">The sequence shown here is derived from an EMBL/GenBank/DDBJ whole genome shotgun (WGS) entry which is preliminary data.</text>
</comment>
<evidence type="ECO:0000256" key="4">
    <source>
        <dbReference type="PROSITE-ProRule" id="PRU00175"/>
    </source>
</evidence>
<dbReference type="Proteomes" id="UP001210211">
    <property type="component" value="Unassembled WGS sequence"/>
</dbReference>
<keyword evidence="2 4" id="KW-0863">Zinc-finger</keyword>
<feature type="coiled-coil region" evidence="5">
    <location>
        <begin position="196"/>
        <end position="223"/>
    </location>
</feature>
<dbReference type="GO" id="GO:0004842">
    <property type="term" value="F:ubiquitin-protein transferase activity"/>
    <property type="evidence" value="ECO:0007669"/>
    <property type="project" value="TreeGrafter"/>
</dbReference>
<evidence type="ECO:0000313" key="8">
    <source>
        <dbReference type="Proteomes" id="UP001210211"/>
    </source>
</evidence>
<evidence type="ECO:0000256" key="3">
    <source>
        <dbReference type="ARBA" id="ARBA00022833"/>
    </source>
</evidence>
<evidence type="ECO:0000256" key="5">
    <source>
        <dbReference type="SAM" id="Coils"/>
    </source>
</evidence>